<proteinExistence type="predicted"/>
<sequence>MFYREKFTSIEQLEKRIHEYIYYYNHERVSTKLKRLSPVQYRNQSFL</sequence>
<feature type="domain" description="Integrase catalytic" evidence="1">
    <location>
        <begin position="1"/>
        <end position="46"/>
    </location>
</feature>
<gene>
    <name evidence="2" type="ORF">I6G29_07255</name>
</gene>
<keyword evidence="3" id="KW-1185">Reference proteome</keyword>
<dbReference type="Proteomes" id="UP000594903">
    <property type="component" value="Chromosome"/>
</dbReference>
<name>A0A7T3BNS9_9BURK</name>
<organism evidence="2 3">
    <name type="scientific">Oligella ureolytica</name>
    <dbReference type="NCBI Taxonomy" id="90244"/>
    <lineage>
        <taxon>Bacteria</taxon>
        <taxon>Pseudomonadati</taxon>
        <taxon>Pseudomonadota</taxon>
        <taxon>Betaproteobacteria</taxon>
        <taxon>Burkholderiales</taxon>
        <taxon>Alcaligenaceae</taxon>
        <taxon>Oligella</taxon>
    </lineage>
</organism>
<accession>A0A7T3BNS9</accession>
<evidence type="ECO:0000313" key="2">
    <source>
        <dbReference type="EMBL" id="QPT39007.1"/>
    </source>
</evidence>
<dbReference type="InterPro" id="IPR001584">
    <property type="entry name" value="Integrase_cat-core"/>
</dbReference>
<dbReference type="Pfam" id="PF13333">
    <property type="entry name" value="rve_2"/>
    <property type="match status" value="1"/>
</dbReference>
<evidence type="ECO:0000259" key="1">
    <source>
        <dbReference type="Pfam" id="PF13333"/>
    </source>
</evidence>
<dbReference type="EMBL" id="CP065725">
    <property type="protein sequence ID" value="QPT39007.1"/>
    <property type="molecule type" value="Genomic_DNA"/>
</dbReference>
<protein>
    <submittedName>
        <fullName evidence="2">IS3 family transposase</fullName>
    </submittedName>
</protein>
<evidence type="ECO:0000313" key="3">
    <source>
        <dbReference type="Proteomes" id="UP000594903"/>
    </source>
</evidence>
<reference evidence="2 3" key="1">
    <citation type="submission" date="2020-12" db="EMBL/GenBank/DDBJ databases">
        <title>FDA dAtabase for Regulatory Grade micrObial Sequences (FDA-ARGOS): Supporting development and validation of Infectious Disease Dx tests.</title>
        <authorList>
            <person name="Sproer C."/>
            <person name="Gronow S."/>
            <person name="Severitt S."/>
            <person name="Schroder I."/>
            <person name="Tallon L."/>
            <person name="Sadzewicz L."/>
            <person name="Zhao X."/>
            <person name="Boylan J."/>
            <person name="Ott S."/>
            <person name="Bowen H."/>
            <person name="Vavikolanu K."/>
            <person name="Mehta A."/>
            <person name="Aluvathingal J."/>
            <person name="Nadendla S."/>
            <person name="Lowell S."/>
            <person name="Myers T."/>
            <person name="Yan Y."/>
            <person name="Sichtig H."/>
        </authorList>
    </citation>
    <scope>NUCLEOTIDE SEQUENCE [LARGE SCALE GENOMIC DNA]</scope>
    <source>
        <strain evidence="2 3">FDAARGOS_872</strain>
    </source>
</reference>